<dbReference type="GO" id="GO:0070062">
    <property type="term" value="C:extracellular exosome"/>
    <property type="evidence" value="ECO:0007669"/>
    <property type="project" value="TreeGrafter"/>
</dbReference>
<dbReference type="Gene3D" id="1.25.40.10">
    <property type="entry name" value="Tetratricopeptide repeat domain"/>
    <property type="match status" value="1"/>
</dbReference>
<accession>A0A1A9W432</accession>
<dbReference type="InterPro" id="IPR052628">
    <property type="entry name" value="CFAP70"/>
</dbReference>
<dbReference type="PANTHER" id="PTHR44314:SF1">
    <property type="entry name" value="CILIA- AND FLAGELLA-ASSOCIATED PROTEIN 70"/>
    <property type="match status" value="1"/>
</dbReference>
<protein>
    <recommendedName>
        <fullName evidence="5">Tetratricopeptide repeat protein 18</fullName>
    </recommendedName>
</protein>
<dbReference type="SUPFAM" id="SSF48452">
    <property type="entry name" value="TPR-like"/>
    <property type="match status" value="1"/>
</dbReference>
<keyword evidence="4" id="KW-1185">Reference proteome</keyword>
<organism evidence="3 4">
    <name type="scientific">Glossina brevipalpis</name>
    <dbReference type="NCBI Taxonomy" id="37001"/>
    <lineage>
        <taxon>Eukaryota</taxon>
        <taxon>Metazoa</taxon>
        <taxon>Ecdysozoa</taxon>
        <taxon>Arthropoda</taxon>
        <taxon>Hexapoda</taxon>
        <taxon>Insecta</taxon>
        <taxon>Pterygota</taxon>
        <taxon>Neoptera</taxon>
        <taxon>Endopterygota</taxon>
        <taxon>Diptera</taxon>
        <taxon>Brachycera</taxon>
        <taxon>Muscomorpha</taxon>
        <taxon>Hippoboscoidea</taxon>
        <taxon>Glossinidae</taxon>
        <taxon>Glossina</taxon>
    </lineage>
</organism>
<evidence type="ECO:0000256" key="1">
    <source>
        <dbReference type="ARBA" id="ARBA00022737"/>
    </source>
</evidence>
<dbReference type="GO" id="GO:0031514">
    <property type="term" value="C:motile cilium"/>
    <property type="evidence" value="ECO:0007669"/>
    <property type="project" value="TreeGrafter"/>
</dbReference>
<dbReference type="VEuPathDB" id="VectorBase:GBRI005610"/>
<dbReference type="PANTHER" id="PTHR44314">
    <property type="entry name" value="CILIA- AND FLAGELLA-ASSOCIATED PROTEIN 70"/>
    <property type="match status" value="1"/>
</dbReference>
<dbReference type="AlphaFoldDB" id="A0A1A9W432"/>
<reference evidence="3" key="2">
    <citation type="submission" date="2020-05" db="UniProtKB">
        <authorList>
            <consortium name="EnsemblMetazoa"/>
        </authorList>
    </citation>
    <scope>IDENTIFICATION</scope>
    <source>
        <strain evidence="3">IAEA</strain>
    </source>
</reference>
<dbReference type="STRING" id="37001.A0A1A9W432"/>
<name>A0A1A9W432_9MUSC</name>
<dbReference type="InterPro" id="IPR019734">
    <property type="entry name" value="TPR_rpt"/>
</dbReference>
<dbReference type="SMART" id="SM00028">
    <property type="entry name" value="TPR"/>
    <property type="match status" value="2"/>
</dbReference>
<dbReference type="EnsemblMetazoa" id="GBRI005610-RA">
    <property type="protein sequence ID" value="GBRI005610-PA"/>
    <property type="gene ID" value="GBRI005610"/>
</dbReference>
<evidence type="ECO:0000256" key="2">
    <source>
        <dbReference type="ARBA" id="ARBA00022803"/>
    </source>
</evidence>
<keyword evidence="2" id="KW-0802">TPR repeat</keyword>
<reference evidence="4" key="1">
    <citation type="submission" date="2014-03" db="EMBL/GenBank/DDBJ databases">
        <authorList>
            <person name="Aksoy S."/>
            <person name="Warren W."/>
            <person name="Wilson R.K."/>
        </authorList>
    </citation>
    <scope>NUCLEOTIDE SEQUENCE [LARGE SCALE GENOMIC DNA]</scope>
    <source>
        <strain evidence="4">IAEA</strain>
    </source>
</reference>
<evidence type="ECO:0000313" key="4">
    <source>
        <dbReference type="Proteomes" id="UP000091820"/>
    </source>
</evidence>
<dbReference type="InterPro" id="IPR011990">
    <property type="entry name" value="TPR-like_helical_dom_sf"/>
</dbReference>
<proteinExistence type="predicted"/>
<keyword evidence="1" id="KW-0677">Repeat</keyword>
<sequence>MLSIKRKSFEASPATQRVFLYMQPQAVSYPTPEDENTYIEIELEHRSCVITKLGDHYSPENKIHLKSFDTEKPTFSITIEQDSYDDIGAFSDAPLTLTLYEHYIPELSLSESTVIQPPHRKMEDRWPLAQGYIDMMQFFNKWRYKVTVDVFLYPLRPSNGMKTCKMSWDVYALMPVVKHLTCSNAIFITFMSLQSVEDSLLYNCDDLVATISWQCKEPIEFTSKYHKVFICKYTAFTRQLVSNNTTSCKWENMKNPSLQNYECVGIYSDINLNLFSTISKLLVPEDSEFSFPDIEADVDFNLVCDSMHRYILTDTMHRQLERHVANDKLHLTVEIFRESDPTNVLLQGFIDLSIFMYPEINNCSFAVKMTPPPTYRASSSITETMSSINTSLSNITPAFAIVRICIKTPITQPPRDFFTSEMTDSIYRNCWPIKGLKMALGSNDEKYERSYREFDNTIYDLINYIVKNNLYNTIGQDSFSEQVSNVANSVLPLLAYDFNIRFPTETNREFANLMTTVYEKLVTRVHHLLMKDAEVNITYTDMQEGLIFLINAAKLMYEVENMDMYQYLFDQFIFDVELGKYDSAREYLKLPYSERDLGGELFTAIIEIYINYMEGLNSKEQTADENLLIALNEFCENIQPKNQIGWILLFCLYKRHKYRPGMEYSRWKYDNLFRHRILAIKYIPTSRWDMFNNFTPKLTSTRGQYFWKAVEVLLDIGLYGFAAWIFDEIADECSDIENTYKYEVGILRYGYRMIRMKKLENAVRAFNFFGTEKRLPAITYVGKAIALYYSGRLKEAETYFIQAAGHRMYFPDVWAYLALINLKLGEYKKALECWKYARLNPNTLIHKEILKELGNVDFDRIDILATMLED</sequence>
<dbReference type="GO" id="GO:0060271">
    <property type="term" value="P:cilium assembly"/>
    <property type="evidence" value="ECO:0007669"/>
    <property type="project" value="TreeGrafter"/>
</dbReference>
<evidence type="ECO:0000313" key="3">
    <source>
        <dbReference type="EnsemblMetazoa" id="GBRI005610-PA"/>
    </source>
</evidence>
<dbReference type="GO" id="GO:0003341">
    <property type="term" value="P:cilium movement"/>
    <property type="evidence" value="ECO:0007669"/>
    <property type="project" value="TreeGrafter"/>
</dbReference>
<dbReference type="Proteomes" id="UP000091820">
    <property type="component" value="Unassembled WGS sequence"/>
</dbReference>
<evidence type="ECO:0008006" key="5">
    <source>
        <dbReference type="Google" id="ProtNLM"/>
    </source>
</evidence>